<comment type="caution">
    <text evidence="2">The sequence shown here is derived from an EMBL/GenBank/DDBJ whole genome shotgun (WGS) entry which is preliminary data.</text>
</comment>
<name>A0ABT9NN90_9ACTN</name>
<proteinExistence type="predicted"/>
<keyword evidence="3" id="KW-1185">Reference proteome</keyword>
<evidence type="ECO:0000313" key="3">
    <source>
        <dbReference type="Proteomes" id="UP001240447"/>
    </source>
</evidence>
<accession>A0ABT9NN90</accession>
<organism evidence="2 3">
    <name type="scientific">Nocardioides massiliensis</name>
    <dbReference type="NCBI Taxonomy" id="1325935"/>
    <lineage>
        <taxon>Bacteria</taxon>
        <taxon>Bacillati</taxon>
        <taxon>Actinomycetota</taxon>
        <taxon>Actinomycetes</taxon>
        <taxon>Propionibacteriales</taxon>
        <taxon>Nocardioidaceae</taxon>
        <taxon>Nocardioides</taxon>
    </lineage>
</organism>
<feature type="compositionally biased region" description="Basic and acidic residues" evidence="1">
    <location>
        <begin position="9"/>
        <end position="23"/>
    </location>
</feature>
<evidence type="ECO:0000313" key="2">
    <source>
        <dbReference type="EMBL" id="MDP9821717.1"/>
    </source>
</evidence>
<feature type="region of interest" description="Disordered" evidence="1">
    <location>
        <begin position="1"/>
        <end position="25"/>
    </location>
</feature>
<dbReference type="Proteomes" id="UP001240447">
    <property type="component" value="Unassembled WGS sequence"/>
</dbReference>
<reference evidence="2 3" key="1">
    <citation type="submission" date="2023-07" db="EMBL/GenBank/DDBJ databases">
        <title>Sequencing the genomes of 1000 actinobacteria strains.</title>
        <authorList>
            <person name="Klenk H.-P."/>
        </authorList>
    </citation>
    <scope>NUCLEOTIDE SEQUENCE [LARGE SCALE GENOMIC DNA]</scope>
    <source>
        <strain evidence="2 3">GD13</strain>
    </source>
</reference>
<evidence type="ECO:0000256" key="1">
    <source>
        <dbReference type="SAM" id="MobiDB-lite"/>
    </source>
</evidence>
<sequence>MAPAPEPSSHSDDATRSDSRVERMTAPSSWHLIWETELDRIELDVRMAERMLRSADPQPLAEWAPPAIAVPLPEDLLPRARLLHERQLAVAHALTSRLASTVRHQALTDRMRENTPPDVPVYVDVSA</sequence>
<gene>
    <name evidence="2" type="ORF">J2S59_001526</name>
</gene>
<dbReference type="EMBL" id="JAUSQM010000001">
    <property type="protein sequence ID" value="MDP9821717.1"/>
    <property type="molecule type" value="Genomic_DNA"/>
</dbReference>
<dbReference type="RefSeq" id="WP_068117216.1">
    <property type="nucleotide sequence ID" value="NZ_CCXJ01000073.1"/>
</dbReference>
<protein>
    <submittedName>
        <fullName evidence="2">Uncharacterized protein</fullName>
    </submittedName>
</protein>